<protein>
    <recommendedName>
        <fullName evidence="4">DUF4233 domain-containing protein</fullName>
    </recommendedName>
</protein>
<comment type="caution">
    <text evidence="2">The sequence shown here is derived from an EMBL/GenBank/DDBJ whole genome shotgun (WGS) entry which is preliminary data.</text>
</comment>
<keyword evidence="1" id="KW-1133">Transmembrane helix</keyword>
<dbReference type="Proteomes" id="UP001595847">
    <property type="component" value="Unassembled WGS sequence"/>
</dbReference>
<keyword evidence="1" id="KW-0472">Membrane</keyword>
<sequence>MSASPALPTQLKTARVLLFITAGLAFMLFFVLIVADADQTTLYLGFFAYLGQGAIALTLGLLLARGGTWVLWATYAYTGLVLLWSLLTLLGGDPAGITQMLLPGLVLFLITRPASRAHLRRVRPAA</sequence>
<dbReference type="RefSeq" id="WP_378529676.1">
    <property type="nucleotide sequence ID" value="NZ_JBHSBH010000003.1"/>
</dbReference>
<keyword evidence="3" id="KW-1185">Reference proteome</keyword>
<feature type="transmembrane region" description="Helical" evidence="1">
    <location>
        <begin position="96"/>
        <end position="114"/>
    </location>
</feature>
<evidence type="ECO:0000313" key="3">
    <source>
        <dbReference type="Proteomes" id="UP001595847"/>
    </source>
</evidence>
<keyword evidence="1" id="KW-0812">Transmembrane</keyword>
<accession>A0ABV8FIU1</accession>
<feature type="transmembrane region" description="Helical" evidence="1">
    <location>
        <begin position="16"/>
        <end position="35"/>
    </location>
</feature>
<dbReference type="EMBL" id="JBHSBH010000003">
    <property type="protein sequence ID" value="MFC3994826.1"/>
    <property type="molecule type" value="Genomic_DNA"/>
</dbReference>
<evidence type="ECO:0000256" key="1">
    <source>
        <dbReference type="SAM" id="Phobius"/>
    </source>
</evidence>
<evidence type="ECO:0008006" key="4">
    <source>
        <dbReference type="Google" id="ProtNLM"/>
    </source>
</evidence>
<organism evidence="2 3">
    <name type="scientific">Nocardiopsis sediminis</name>
    <dbReference type="NCBI Taxonomy" id="1778267"/>
    <lineage>
        <taxon>Bacteria</taxon>
        <taxon>Bacillati</taxon>
        <taxon>Actinomycetota</taxon>
        <taxon>Actinomycetes</taxon>
        <taxon>Streptosporangiales</taxon>
        <taxon>Nocardiopsidaceae</taxon>
        <taxon>Nocardiopsis</taxon>
    </lineage>
</organism>
<name>A0ABV8FIU1_9ACTN</name>
<evidence type="ECO:0000313" key="2">
    <source>
        <dbReference type="EMBL" id="MFC3994826.1"/>
    </source>
</evidence>
<gene>
    <name evidence="2" type="ORF">ACFOVU_02805</name>
</gene>
<feature type="transmembrane region" description="Helical" evidence="1">
    <location>
        <begin position="69"/>
        <end position="90"/>
    </location>
</feature>
<reference evidence="3" key="1">
    <citation type="journal article" date="2019" name="Int. J. Syst. Evol. Microbiol.">
        <title>The Global Catalogue of Microorganisms (GCM) 10K type strain sequencing project: providing services to taxonomists for standard genome sequencing and annotation.</title>
        <authorList>
            <consortium name="The Broad Institute Genomics Platform"/>
            <consortium name="The Broad Institute Genome Sequencing Center for Infectious Disease"/>
            <person name="Wu L."/>
            <person name="Ma J."/>
        </authorList>
    </citation>
    <scope>NUCLEOTIDE SEQUENCE [LARGE SCALE GENOMIC DNA]</scope>
    <source>
        <strain evidence="3">TBRC 1826</strain>
    </source>
</reference>
<feature type="transmembrane region" description="Helical" evidence="1">
    <location>
        <begin position="41"/>
        <end position="62"/>
    </location>
</feature>
<proteinExistence type="predicted"/>